<dbReference type="Gene3D" id="1.20.120.350">
    <property type="entry name" value="Voltage-gated potassium channels. Chain C"/>
    <property type="match status" value="1"/>
</dbReference>
<evidence type="ECO:0000256" key="3">
    <source>
        <dbReference type="ARBA" id="ARBA00022837"/>
    </source>
</evidence>
<evidence type="ECO:0000256" key="6">
    <source>
        <dbReference type="SAM" id="MobiDB-lite"/>
    </source>
</evidence>
<feature type="transmembrane region" description="Helical" evidence="7">
    <location>
        <begin position="263"/>
        <end position="284"/>
    </location>
</feature>
<dbReference type="PANTHER" id="PTHR46726:SF1">
    <property type="entry name" value="TWO-PORE CALCIUM CHANNEL 3"/>
    <property type="match status" value="1"/>
</dbReference>
<dbReference type="SUPFAM" id="SSF81324">
    <property type="entry name" value="Voltage-gated potassium channels"/>
    <property type="match status" value="1"/>
</dbReference>
<dbReference type="PANTHER" id="PTHR46726">
    <property type="entry name" value="TWO PORE CHANNEL 3"/>
    <property type="match status" value="1"/>
</dbReference>
<comment type="caution">
    <text evidence="9">The sequence shown here is derived from an EMBL/GenBank/DDBJ whole genome shotgun (WGS) entry which is preliminary data.</text>
</comment>
<evidence type="ECO:0000313" key="10">
    <source>
        <dbReference type="Proteomes" id="UP000601435"/>
    </source>
</evidence>
<dbReference type="Pfam" id="PF00520">
    <property type="entry name" value="Ion_trans"/>
    <property type="match status" value="1"/>
</dbReference>
<organism evidence="9 10">
    <name type="scientific">Symbiodinium necroappetens</name>
    <dbReference type="NCBI Taxonomy" id="1628268"/>
    <lineage>
        <taxon>Eukaryota</taxon>
        <taxon>Sar</taxon>
        <taxon>Alveolata</taxon>
        <taxon>Dinophyceae</taxon>
        <taxon>Suessiales</taxon>
        <taxon>Symbiodiniaceae</taxon>
        <taxon>Symbiodinium</taxon>
    </lineage>
</organism>
<comment type="subcellular location">
    <subcellularLocation>
        <location evidence="1">Membrane</location>
        <topology evidence="1">Multi-pass membrane protein</topology>
    </subcellularLocation>
</comment>
<evidence type="ECO:0000256" key="5">
    <source>
        <dbReference type="ARBA" id="ARBA00023136"/>
    </source>
</evidence>
<dbReference type="Proteomes" id="UP000601435">
    <property type="component" value="Unassembled WGS sequence"/>
</dbReference>
<dbReference type="Gene3D" id="1.10.238.10">
    <property type="entry name" value="EF-hand"/>
    <property type="match status" value="1"/>
</dbReference>
<dbReference type="InterPro" id="IPR018247">
    <property type="entry name" value="EF_Hand_1_Ca_BS"/>
</dbReference>
<dbReference type="SUPFAM" id="SSF47473">
    <property type="entry name" value="EF-hand"/>
    <property type="match status" value="1"/>
</dbReference>
<feature type="compositionally biased region" description="Pro residues" evidence="6">
    <location>
        <begin position="98"/>
        <end position="112"/>
    </location>
</feature>
<evidence type="ECO:0000256" key="7">
    <source>
        <dbReference type="SAM" id="Phobius"/>
    </source>
</evidence>
<dbReference type="GO" id="GO:0005509">
    <property type="term" value="F:calcium ion binding"/>
    <property type="evidence" value="ECO:0007669"/>
    <property type="project" value="InterPro"/>
</dbReference>
<feature type="transmembrane region" description="Helical" evidence="7">
    <location>
        <begin position="217"/>
        <end position="236"/>
    </location>
</feature>
<keyword evidence="10" id="KW-1185">Reference proteome</keyword>
<dbReference type="AlphaFoldDB" id="A0A812QUJ9"/>
<dbReference type="InterPro" id="IPR027359">
    <property type="entry name" value="Volt_channel_dom_sf"/>
</dbReference>
<evidence type="ECO:0000256" key="4">
    <source>
        <dbReference type="ARBA" id="ARBA00022989"/>
    </source>
</evidence>
<dbReference type="GO" id="GO:0005216">
    <property type="term" value="F:monoatomic ion channel activity"/>
    <property type="evidence" value="ECO:0007669"/>
    <property type="project" value="InterPro"/>
</dbReference>
<proteinExistence type="predicted"/>
<evidence type="ECO:0000256" key="1">
    <source>
        <dbReference type="ARBA" id="ARBA00004141"/>
    </source>
</evidence>
<keyword evidence="4 7" id="KW-1133">Transmembrane helix</keyword>
<dbReference type="GO" id="GO:0016020">
    <property type="term" value="C:membrane"/>
    <property type="evidence" value="ECO:0007669"/>
    <property type="project" value="UniProtKB-SubCell"/>
</dbReference>
<sequence>MPLPSVLGNCLDAVSNRLEELSYHCKQLHALNQSLEMENASMRLKLSDIEQALPQRQDFEGQEVNAVATPEVAEVVKPKAPKDVFLRPESDDELPLPGVLPVPAEPSSPHPWLPEGSPGSSSLRAIGVAPSRMTSFQTLRDVDEDEPDDISDPEYVDAKSMRFDTLVSHRLQLVTDTRLADDTFFHKGEWKQTLSLCGSLEDHYDTSRPSEIIVNSVLFKTVSTLAIAANALYIGIRTDQQLKYSYNRINGAAAVQMSNTFEYAFFCWFSAELILYLVAFRMSFFIGKNWYWNMFDLFLIANAALELLIPDLFANMSFLRICRVFRLVRVVRLVRTVKWLRSLRTMLFAMISSLGSLIWAFVMICFIMFVFSIIFGNAAVSYFDQVNADITTERDDADAVYDSFGSLFTSFVTLFGAIFGGTDWMIFQPTLSLLGSGGYGELYFCMFLFYIGFCLVGLLNVVTGIFVDSAVTTRTEDEVVDSYREDLQRTSDEVQRIFHSADVGDSGRLTLEAFSRCLKQNAWVAAYFAGLDIGADDAGTIFTLMDTNGSGDITVEEFVQGTMKLKGHAKSIDIFAIMFDMTRLGLQVQKLCSLVEDQFRDVKRMVEPERPLTRKRLFKPLKRLMEELDVPEDDDPTRSCRLRLLKRLSQARVA</sequence>
<accession>A0A812QUJ9</accession>
<keyword evidence="2 7" id="KW-0812">Transmembrane</keyword>
<feature type="region of interest" description="Disordered" evidence="6">
    <location>
        <begin position="87"/>
        <end position="121"/>
    </location>
</feature>
<dbReference type="InterPro" id="IPR002048">
    <property type="entry name" value="EF_hand_dom"/>
</dbReference>
<protein>
    <submittedName>
        <fullName evidence="9">Scn4aa protein</fullName>
    </submittedName>
</protein>
<feature type="transmembrane region" description="Helical" evidence="7">
    <location>
        <begin position="442"/>
        <end position="467"/>
    </location>
</feature>
<dbReference type="InterPro" id="IPR005821">
    <property type="entry name" value="Ion_trans_dom"/>
</dbReference>
<feature type="domain" description="EF-hand" evidence="8">
    <location>
        <begin position="489"/>
        <end position="524"/>
    </location>
</feature>
<keyword evidence="3" id="KW-0106">Calcium</keyword>
<feature type="domain" description="EF-hand" evidence="8">
    <location>
        <begin position="533"/>
        <end position="568"/>
    </location>
</feature>
<feature type="transmembrane region" description="Helical" evidence="7">
    <location>
        <begin position="400"/>
        <end position="421"/>
    </location>
</feature>
<dbReference type="PROSITE" id="PS00018">
    <property type="entry name" value="EF_HAND_1"/>
    <property type="match status" value="1"/>
</dbReference>
<keyword evidence="5 7" id="KW-0472">Membrane</keyword>
<dbReference type="PROSITE" id="PS50222">
    <property type="entry name" value="EF_HAND_2"/>
    <property type="match status" value="2"/>
</dbReference>
<reference evidence="9" key="1">
    <citation type="submission" date="2021-02" db="EMBL/GenBank/DDBJ databases">
        <authorList>
            <person name="Dougan E. K."/>
            <person name="Rhodes N."/>
            <person name="Thang M."/>
            <person name="Chan C."/>
        </authorList>
    </citation>
    <scope>NUCLEOTIDE SEQUENCE</scope>
</reference>
<feature type="transmembrane region" description="Helical" evidence="7">
    <location>
        <begin position="290"/>
        <end position="309"/>
    </location>
</feature>
<dbReference type="InterPro" id="IPR011992">
    <property type="entry name" value="EF-hand-dom_pair"/>
</dbReference>
<feature type="transmembrane region" description="Helical" evidence="7">
    <location>
        <begin position="347"/>
        <end position="380"/>
    </location>
</feature>
<evidence type="ECO:0000313" key="9">
    <source>
        <dbReference type="EMBL" id="CAE7403958.1"/>
    </source>
</evidence>
<dbReference type="OrthoDB" id="422354at2759"/>
<dbReference type="Gene3D" id="1.10.287.70">
    <property type="match status" value="1"/>
</dbReference>
<dbReference type="SMART" id="SM00054">
    <property type="entry name" value="EFh"/>
    <property type="match status" value="2"/>
</dbReference>
<evidence type="ECO:0000256" key="2">
    <source>
        <dbReference type="ARBA" id="ARBA00022692"/>
    </source>
</evidence>
<dbReference type="EMBL" id="CAJNJA010017587">
    <property type="protein sequence ID" value="CAE7403958.1"/>
    <property type="molecule type" value="Genomic_DNA"/>
</dbReference>
<evidence type="ECO:0000259" key="8">
    <source>
        <dbReference type="PROSITE" id="PS50222"/>
    </source>
</evidence>
<gene>
    <name evidence="9" type="primary">scn4aa</name>
    <name evidence="9" type="ORF">SNEC2469_LOCUS11070</name>
</gene>
<name>A0A812QUJ9_9DINO</name>